<dbReference type="InterPro" id="IPR000988">
    <property type="entry name" value="Ribosomal_eL24-rel_N"/>
</dbReference>
<dbReference type="InterPro" id="IPR023442">
    <property type="entry name" value="Ribosomal_eL24_CS"/>
</dbReference>
<dbReference type="InterPro" id="IPR056366">
    <property type="entry name" value="Ribosomal_eL24"/>
</dbReference>
<evidence type="ECO:0000256" key="7">
    <source>
        <dbReference type="ARBA" id="ARBA00064137"/>
    </source>
</evidence>
<evidence type="ECO:0000256" key="1">
    <source>
        <dbReference type="ARBA" id="ARBA00004123"/>
    </source>
</evidence>
<comment type="subcellular location">
    <subcellularLocation>
        <location evidence="1">Nucleus</location>
    </subcellularLocation>
</comment>
<accession>A0A915J0E2</accession>
<evidence type="ECO:0000256" key="6">
    <source>
        <dbReference type="ARBA" id="ARBA00059003"/>
    </source>
</evidence>
<dbReference type="WBParaSite" id="nRc.2.0.1.t19855-RA">
    <property type="protein sequence ID" value="nRc.2.0.1.t19855-RA"/>
    <property type="gene ID" value="nRc.2.0.1.g19855"/>
</dbReference>
<dbReference type="PANTHER" id="PTHR10792">
    <property type="entry name" value="60S RIBOSOMAL PROTEIN L24"/>
    <property type="match status" value="1"/>
</dbReference>
<reference evidence="10" key="1">
    <citation type="submission" date="2022-11" db="UniProtKB">
        <authorList>
            <consortium name="WormBaseParasite"/>
        </authorList>
    </citation>
    <scope>IDENTIFICATION</scope>
</reference>
<organism evidence="9 10">
    <name type="scientific">Romanomermis culicivorax</name>
    <name type="common">Nematode worm</name>
    <dbReference type="NCBI Taxonomy" id="13658"/>
    <lineage>
        <taxon>Eukaryota</taxon>
        <taxon>Metazoa</taxon>
        <taxon>Ecdysozoa</taxon>
        <taxon>Nematoda</taxon>
        <taxon>Enoplea</taxon>
        <taxon>Dorylaimia</taxon>
        <taxon>Mermithida</taxon>
        <taxon>Mermithoidea</taxon>
        <taxon>Mermithidae</taxon>
        <taxon>Romanomermis</taxon>
    </lineage>
</organism>
<sequence length="169" mass="19795">MRLEKCYFCSSTIYPGHGITFVRNDCTIFRFCRSKCRKSFNMKRNPRKVKWTKASRKARGKDLVQDSVLDFEKRRNESVQYNRELWDQVVDAAKTSQQIKDKRAGQYIKARLDKGKVLRKRQDLKNLEKNIHLIKSPAAGLKAKHKVKIEAPMSDDEQENAAEELMETN</sequence>
<dbReference type="Gene3D" id="2.30.170.20">
    <property type="entry name" value="Ribosomal protein L24e"/>
    <property type="match status" value="1"/>
</dbReference>
<keyword evidence="9" id="KW-1185">Reference proteome</keyword>
<evidence type="ECO:0000313" key="10">
    <source>
        <dbReference type="WBParaSite" id="nRc.2.0.1.t19855-RA"/>
    </source>
</evidence>
<dbReference type="CDD" id="cd00472">
    <property type="entry name" value="Ribosomal_L24e_L24"/>
    <property type="match status" value="1"/>
</dbReference>
<protein>
    <recommendedName>
        <fullName evidence="5">Probable ribosome biogenesis protein RLP24</fullName>
    </recommendedName>
</protein>
<comment type="similarity">
    <text evidence="2">Belongs to the eukaryotic ribosomal protein eL24 family.</text>
</comment>
<dbReference type="FunFam" id="2.30.170.20:FF:000001">
    <property type="entry name" value="probable ribosome biogenesis protein RLP24"/>
    <property type="match status" value="1"/>
</dbReference>
<dbReference type="GO" id="GO:0042273">
    <property type="term" value="P:ribosomal large subunit biogenesis"/>
    <property type="evidence" value="ECO:0007669"/>
    <property type="project" value="TreeGrafter"/>
</dbReference>
<dbReference type="Proteomes" id="UP000887565">
    <property type="component" value="Unplaced"/>
</dbReference>
<dbReference type="SMART" id="SM00746">
    <property type="entry name" value="TRASH"/>
    <property type="match status" value="1"/>
</dbReference>
<dbReference type="AlphaFoldDB" id="A0A915J0E2"/>
<evidence type="ECO:0000313" key="9">
    <source>
        <dbReference type="Proteomes" id="UP000887565"/>
    </source>
</evidence>
<dbReference type="PROSITE" id="PS01073">
    <property type="entry name" value="RIBOSOMAL_L24E"/>
    <property type="match status" value="1"/>
</dbReference>
<evidence type="ECO:0000256" key="4">
    <source>
        <dbReference type="ARBA" id="ARBA00023242"/>
    </source>
</evidence>
<evidence type="ECO:0000256" key="5">
    <source>
        <dbReference type="ARBA" id="ARBA00039784"/>
    </source>
</evidence>
<keyword evidence="3" id="KW-0690">Ribosome biogenesis</keyword>
<name>A0A915J0E2_ROMCU</name>
<comment type="function">
    <text evidence="6">Involved in the biogenesis of the 60S ribosomal subunit. Ensures the docking of NOG1 to pre-60S particles.</text>
</comment>
<dbReference type="PANTHER" id="PTHR10792:SF8">
    <property type="entry name" value="RIBOSOME BIOGENESIS PROTEIN RLP24-RELATED"/>
    <property type="match status" value="1"/>
</dbReference>
<proteinExistence type="inferred from homology"/>
<dbReference type="GO" id="GO:0003735">
    <property type="term" value="F:structural constituent of ribosome"/>
    <property type="evidence" value="ECO:0007669"/>
    <property type="project" value="InterPro"/>
</dbReference>
<evidence type="ECO:0000256" key="3">
    <source>
        <dbReference type="ARBA" id="ARBA00022517"/>
    </source>
</evidence>
<evidence type="ECO:0000259" key="8">
    <source>
        <dbReference type="SMART" id="SM00746"/>
    </source>
</evidence>
<dbReference type="Pfam" id="PF01246">
    <property type="entry name" value="Ribosomal_L24e"/>
    <property type="match status" value="1"/>
</dbReference>
<comment type="subunit">
    <text evidence="7">Associated with nucleolar and cytoplasmic pre-60S particles. At the end of biogenesis it dissociates from cytoplasmic pre-60S particles and is likely to be exchanged for its ribosomal homologue, RPL24.</text>
</comment>
<feature type="domain" description="TRASH" evidence="8">
    <location>
        <begin position="6"/>
        <end position="44"/>
    </location>
</feature>
<dbReference type="GO" id="GO:0005730">
    <property type="term" value="C:nucleolus"/>
    <property type="evidence" value="ECO:0007669"/>
    <property type="project" value="TreeGrafter"/>
</dbReference>
<dbReference type="SUPFAM" id="SSF57716">
    <property type="entry name" value="Glucocorticoid receptor-like (DNA-binding domain)"/>
    <property type="match status" value="1"/>
</dbReference>
<keyword evidence="4" id="KW-0539">Nucleus</keyword>
<evidence type="ECO:0000256" key="2">
    <source>
        <dbReference type="ARBA" id="ARBA00005647"/>
    </source>
</evidence>
<dbReference type="InterPro" id="IPR011017">
    <property type="entry name" value="TRASH_dom"/>
</dbReference>
<dbReference type="OMA" id="TCYFCSG"/>
<dbReference type="InterPro" id="IPR038630">
    <property type="entry name" value="L24e/L24_sf"/>
</dbReference>